<dbReference type="PANTHER" id="PTHR33908">
    <property type="entry name" value="MANNOSYLTRANSFERASE YKCB-RELATED"/>
    <property type="match status" value="1"/>
</dbReference>
<evidence type="ECO:0000256" key="2">
    <source>
        <dbReference type="ARBA" id="ARBA00022475"/>
    </source>
</evidence>
<sequence length="528" mass="57342">MVAVSPHRDISSGADKRAGTAASAALVWGVALLVFASRMLFRSHYLYHWDSVNFAFSLMHYDVRLAQPHPPGYILYVALARLVQGVVGDANLAMQLISAVCSGLLVVALWRLAERFFGPESRAGLIVGLLAATNPLLWFYGSVALPHVLDAVLMTVIALLGWRILHGEGRLLFPSALLLGVAAGVRQQDLVFLMPLWLFCVRREGVRRIVPALALTGAVCVAWLWPMIALSGGLNAYRSTVAAYTQHFFSTTSLLHGAGLTGVLYNVDKLLRYTLYAVAFALPVLLLTFGQWRRAPGERLGGERGLFLLLWAAPSLAFYSLIHMGQHGLIFTFLPPLLLAIAGLLSAAGTRGVTAAAVAAAASALFFMAAPEHLLPGDGFKVLNSATLRNLDNGLENAHRTLRRRFPADETVVVSRNFRHTSYYLPEYPVVWSKAWDDRPSRNQGVTLWQRYRARPVARTASGGLSLPARARYLVILGDGPRLRLGDGVRMEQVGDGMRCVTLPPRAHGGGAAVRSSKAEGLVIASKL</sequence>
<evidence type="ECO:0000256" key="5">
    <source>
        <dbReference type="ARBA" id="ARBA00022692"/>
    </source>
</evidence>
<keyword evidence="3" id="KW-0328">Glycosyltransferase</keyword>
<feature type="transmembrane region" description="Helical" evidence="8">
    <location>
        <begin position="21"/>
        <end position="41"/>
    </location>
</feature>
<keyword evidence="4" id="KW-0808">Transferase</keyword>
<feature type="transmembrane region" description="Helical" evidence="8">
    <location>
        <begin position="352"/>
        <end position="370"/>
    </location>
</feature>
<reference evidence="10" key="1">
    <citation type="submission" date="2020-02" db="EMBL/GenBank/DDBJ databases">
        <authorList>
            <person name="Meier V. D."/>
        </authorList>
    </citation>
    <scope>NUCLEOTIDE SEQUENCE</scope>
    <source>
        <strain evidence="10">AVDCRST_MAG63</strain>
    </source>
</reference>
<comment type="subcellular location">
    <subcellularLocation>
        <location evidence="1">Cell membrane</location>
        <topology evidence="1">Multi-pass membrane protein</topology>
    </subcellularLocation>
</comment>
<feature type="transmembrane region" description="Helical" evidence="8">
    <location>
        <begin position="124"/>
        <end position="141"/>
    </location>
</feature>
<evidence type="ECO:0000256" key="4">
    <source>
        <dbReference type="ARBA" id="ARBA00022679"/>
    </source>
</evidence>
<gene>
    <name evidence="10" type="ORF">AVDCRST_MAG63-2931</name>
</gene>
<feature type="transmembrane region" description="Helical" evidence="8">
    <location>
        <begin position="92"/>
        <end position="112"/>
    </location>
</feature>
<dbReference type="EMBL" id="CADCTO010000384">
    <property type="protein sequence ID" value="CAA9270999.1"/>
    <property type="molecule type" value="Genomic_DNA"/>
</dbReference>
<keyword evidence="2" id="KW-1003">Cell membrane</keyword>
<dbReference type="InterPro" id="IPR038731">
    <property type="entry name" value="RgtA/B/C-like"/>
</dbReference>
<dbReference type="PANTHER" id="PTHR33908:SF11">
    <property type="entry name" value="MEMBRANE PROTEIN"/>
    <property type="match status" value="1"/>
</dbReference>
<evidence type="ECO:0000313" key="10">
    <source>
        <dbReference type="EMBL" id="CAA9270999.1"/>
    </source>
</evidence>
<evidence type="ECO:0000256" key="6">
    <source>
        <dbReference type="ARBA" id="ARBA00022989"/>
    </source>
</evidence>
<protein>
    <recommendedName>
        <fullName evidence="9">Glycosyltransferase RgtA/B/C/D-like domain-containing protein</fullName>
    </recommendedName>
</protein>
<evidence type="ECO:0000256" key="7">
    <source>
        <dbReference type="ARBA" id="ARBA00023136"/>
    </source>
</evidence>
<dbReference type="InterPro" id="IPR050297">
    <property type="entry name" value="LipidA_mod_glycosyltrf_83"/>
</dbReference>
<keyword evidence="5 8" id="KW-0812">Transmembrane</keyword>
<proteinExistence type="predicted"/>
<organism evidence="10">
    <name type="scientific">uncultured Armatimonadetes bacterium</name>
    <dbReference type="NCBI Taxonomy" id="157466"/>
    <lineage>
        <taxon>Bacteria</taxon>
        <taxon>Bacillati</taxon>
        <taxon>Armatimonadota</taxon>
        <taxon>environmental samples</taxon>
    </lineage>
</organism>
<dbReference type="GO" id="GO:0009103">
    <property type="term" value="P:lipopolysaccharide biosynthetic process"/>
    <property type="evidence" value="ECO:0007669"/>
    <property type="project" value="UniProtKB-ARBA"/>
</dbReference>
<evidence type="ECO:0000259" key="9">
    <source>
        <dbReference type="Pfam" id="PF13231"/>
    </source>
</evidence>
<feature type="transmembrane region" description="Helical" evidence="8">
    <location>
        <begin position="177"/>
        <end position="197"/>
    </location>
</feature>
<feature type="domain" description="Glycosyltransferase RgtA/B/C/D-like" evidence="9">
    <location>
        <begin position="75"/>
        <end position="221"/>
    </location>
</feature>
<evidence type="ECO:0000256" key="1">
    <source>
        <dbReference type="ARBA" id="ARBA00004651"/>
    </source>
</evidence>
<dbReference type="GO" id="GO:0016763">
    <property type="term" value="F:pentosyltransferase activity"/>
    <property type="evidence" value="ECO:0007669"/>
    <property type="project" value="TreeGrafter"/>
</dbReference>
<dbReference type="AlphaFoldDB" id="A0A6J4J853"/>
<evidence type="ECO:0000256" key="3">
    <source>
        <dbReference type="ARBA" id="ARBA00022676"/>
    </source>
</evidence>
<name>A0A6J4J853_9BACT</name>
<dbReference type="GO" id="GO:0005886">
    <property type="term" value="C:plasma membrane"/>
    <property type="evidence" value="ECO:0007669"/>
    <property type="project" value="UniProtKB-SubCell"/>
</dbReference>
<evidence type="ECO:0000256" key="8">
    <source>
        <dbReference type="SAM" id="Phobius"/>
    </source>
</evidence>
<feature type="transmembrane region" description="Helical" evidence="8">
    <location>
        <begin position="328"/>
        <end position="345"/>
    </location>
</feature>
<feature type="transmembrane region" description="Helical" evidence="8">
    <location>
        <begin position="273"/>
        <end position="292"/>
    </location>
</feature>
<feature type="transmembrane region" description="Helical" evidence="8">
    <location>
        <begin position="209"/>
        <end position="236"/>
    </location>
</feature>
<keyword evidence="6 8" id="KW-1133">Transmembrane helix</keyword>
<accession>A0A6J4J853</accession>
<feature type="transmembrane region" description="Helical" evidence="8">
    <location>
        <begin position="304"/>
        <end position="322"/>
    </location>
</feature>
<keyword evidence="7 8" id="KW-0472">Membrane</keyword>
<dbReference type="Pfam" id="PF13231">
    <property type="entry name" value="PMT_2"/>
    <property type="match status" value="1"/>
</dbReference>